<evidence type="ECO:0000313" key="2">
    <source>
        <dbReference type="EMBL" id="KAK6480883.1"/>
    </source>
</evidence>
<reference evidence="2 3" key="1">
    <citation type="submission" date="2021-05" db="EMBL/GenBank/DDBJ databases">
        <authorList>
            <person name="Zahm M."/>
            <person name="Klopp C."/>
            <person name="Cabau C."/>
            <person name="Kuhl H."/>
            <person name="Suciu R."/>
            <person name="Ciorpac M."/>
            <person name="Holostenco D."/>
            <person name="Gessner J."/>
            <person name="Wuertz S."/>
            <person name="Hohne C."/>
            <person name="Stock M."/>
            <person name="Gislard M."/>
            <person name="Lluch J."/>
            <person name="Milhes M."/>
            <person name="Lampietro C."/>
            <person name="Lopez Roques C."/>
            <person name="Donnadieu C."/>
            <person name="Du K."/>
            <person name="Schartl M."/>
            <person name="Guiguen Y."/>
        </authorList>
    </citation>
    <scope>NUCLEOTIDE SEQUENCE [LARGE SCALE GENOMIC DNA]</scope>
    <source>
        <strain evidence="2">Hh-F2</strain>
        <tissue evidence="2">Blood</tissue>
    </source>
</reference>
<evidence type="ECO:0000313" key="3">
    <source>
        <dbReference type="Proteomes" id="UP001369086"/>
    </source>
</evidence>
<keyword evidence="1" id="KW-0175">Coiled coil</keyword>
<name>A0ABR0Z836_HUSHU</name>
<sequence length="544" mass="62908">MKMVKEEDVCERIEDQRSRIQLMEHYKLSYYQTSQDAIARNRKMIKSLRAESKEKLASLAKAWKMDHTLITKACKDRKEMRLCMERSRVQDVKETLNRKLYARVNLCNTAGFQVRQRERQLQTLQDRLAAMGKLSTPDETGVQEQQWIRQLENSTEKMLIKAAAAKKLQVTYMKILEFLQEEVRRMPLVVSDAEAALKTHSAELQTLTQITQDATADMQHAKMALDGLEQDYTEERKARDISLAVKKKMGTAEKLCYKDIAEKSVPRRERLKDPKTEIRIISETSMTGLKTGAMSYSEIQAKLCQNLEKLKGAVGCSDIKAIEGRLVNQRAKQTHLLGRIAECEAREAELRSRLKELQLEHAQHKFHLGPETEREERRGQQLTEELEREERRRNLWSSRLRVTEDVLHASQDGLDDLFLKLYSFTLDSKKPVERAPLDSYDKLISCELKMLKLLDYFLSLSPPLQASIEEHDKVWHFMETTASNEPGNVKIPIQLISDTASEDSFQFLNQEQDYSLSREEIKKRGSQLIEKHVLKKAQPAGPKS</sequence>
<dbReference type="PANTHER" id="PTHR47115">
    <property type="entry name" value="COILED-COIL DOMAIN-CONTAINING PROTEIN 183"/>
    <property type="match status" value="1"/>
</dbReference>
<dbReference type="EMBL" id="JAHFZB010000015">
    <property type="protein sequence ID" value="KAK6480883.1"/>
    <property type="molecule type" value="Genomic_DNA"/>
</dbReference>
<comment type="caution">
    <text evidence="2">The sequence shown here is derived from an EMBL/GenBank/DDBJ whole genome shotgun (WGS) entry which is preliminary data.</text>
</comment>
<accession>A0ABR0Z836</accession>
<proteinExistence type="predicted"/>
<gene>
    <name evidence="2" type="ORF">HHUSO_G16991</name>
</gene>
<dbReference type="PANTHER" id="PTHR47115:SF1">
    <property type="entry name" value="COILED-COIL DOMAIN-CONTAINING PROTEIN 183"/>
    <property type="match status" value="1"/>
</dbReference>
<dbReference type="InterPro" id="IPR043247">
    <property type="entry name" value="CCDC183"/>
</dbReference>
<feature type="coiled-coil region" evidence="1">
    <location>
        <begin position="190"/>
        <end position="238"/>
    </location>
</feature>
<evidence type="ECO:0000256" key="1">
    <source>
        <dbReference type="SAM" id="Coils"/>
    </source>
</evidence>
<protein>
    <submittedName>
        <fullName evidence="2">Coiled-coil domain-containing protein 183-like</fullName>
    </submittedName>
</protein>
<feature type="coiled-coil region" evidence="1">
    <location>
        <begin position="340"/>
        <end position="392"/>
    </location>
</feature>
<organism evidence="2 3">
    <name type="scientific">Huso huso</name>
    <name type="common">Beluga</name>
    <name type="synonym">Acipenser huso</name>
    <dbReference type="NCBI Taxonomy" id="61971"/>
    <lineage>
        <taxon>Eukaryota</taxon>
        <taxon>Metazoa</taxon>
        <taxon>Chordata</taxon>
        <taxon>Craniata</taxon>
        <taxon>Vertebrata</taxon>
        <taxon>Euteleostomi</taxon>
        <taxon>Actinopterygii</taxon>
        <taxon>Chondrostei</taxon>
        <taxon>Acipenseriformes</taxon>
        <taxon>Acipenseridae</taxon>
        <taxon>Huso</taxon>
    </lineage>
</organism>
<dbReference type="Proteomes" id="UP001369086">
    <property type="component" value="Unassembled WGS sequence"/>
</dbReference>
<keyword evidence="3" id="KW-1185">Reference proteome</keyword>